<evidence type="ECO:0000256" key="2">
    <source>
        <dbReference type="ARBA" id="ARBA00022475"/>
    </source>
</evidence>
<dbReference type="Proteomes" id="UP000011575">
    <property type="component" value="Unassembled WGS sequence"/>
</dbReference>
<keyword evidence="3 6" id="KW-0812">Transmembrane</keyword>
<name>M0PBC8_9EURY</name>
<evidence type="ECO:0000259" key="7">
    <source>
        <dbReference type="Pfam" id="PF09335"/>
    </source>
</evidence>
<reference evidence="8 9" key="1">
    <citation type="journal article" date="2014" name="PLoS Genet.">
        <title>Phylogenetically driven sequencing of extremely halophilic archaea reveals strategies for static and dynamic osmo-response.</title>
        <authorList>
            <person name="Becker E.A."/>
            <person name="Seitzer P.M."/>
            <person name="Tritt A."/>
            <person name="Larsen D."/>
            <person name="Krusor M."/>
            <person name="Yao A.I."/>
            <person name="Wu D."/>
            <person name="Madern D."/>
            <person name="Eisen J.A."/>
            <person name="Darling A.E."/>
            <person name="Facciotti M.T."/>
        </authorList>
    </citation>
    <scope>NUCLEOTIDE SEQUENCE [LARGE SCALE GENOMIC DNA]</scope>
    <source>
        <strain evidence="8 9">JCM 13560</strain>
    </source>
</reference>
<feature type="transmembrane region" description="Helical" evidence="6">
    <location>
        <begin position="185"/>
        <end position="208"/>
    </location>
</feature>
<evidence type="ECO:0000256" key="5">
    <source>
        <dbReference type="ARBA" id="ARBA00023136"/>
    </source>
</evidence>
<gene>
    <name evidence="8" type="ORF">C461_07039</name>
</gene>
<dbReference type="OrthoDB" id="293407at2157"/>
<feature type="transmembrane region" description="Helical" evidence="6">
    <location>
        <begin position="159"/>
        <end position="179"/>
    </location>
</feature>
<dbReference type="RefSeq" id="WP_007999864.1">
    <property type="nucleotide sequence ID" value="NZ_AOJI01000022.1"/>
</dbReference>
<evidence type="ECO:0000256" key="1">
    <source>
        <dbReference type="ARBA" id="ARBA00004651"/>
    </source>
</evidence>
<protein>
    <recommendedName>
        <fullName evidence="7">VTT domain-containing protein</fullName>
    </recommendedName>
</protein>
<evidence type="ECO:0000256" key="6">
    <source>
        <dbReference type="SAM" id="Phobius"/>
    </source>
</evidence>
<dbReference type="EMBL" id="AOJI01000022">
    <property type="protein sequence ID" value="EMA67462.1"/>
    <property type="molecule type" value="Genomic_DNA"/>
</dbReference>
<organism evidence="8 9">
    <name type="scientific">Halorubrum aidingense JCM 13560</name>
    <dbReference type="NCBI Taxonomy" id="1230454"/>
    <lineage>
        <taxon>Archaea</taxon>
        <taxon>Methanobacteriati</taxon>
        <taxon>Methanobacteriota</taxon>
        <taxon>Stenosarchaea group</taxon>
        <taxon>Halobacteria</taxon>
        <taxon>Halobacteriales</taxon>
        <taxon>Haloferacaceae</taxon>
        <taxon>Halorubrum</taxon>
    </lineage>
</organism>
<dbReference type="GO" id="GO:0005886">
    <property type="term" value="C:plasma membrane"/>
    <property type="evidence" value="ECO:0007669"/>
    <property type="project" value="UniProtKB-SubCell"/>
</dbReference>
<proteinExistence type="predicted"/>
<feature type="domain" description="VTT" evidence="7">
    <location>
        <begin position="62"/>
        <end position="178"/>
    </location>
</feature>
<dbReference type="AlphaFoldDB" id="M0PBC8"/>
<keyword evidence="2" id="KW-1003">Cell membrane</keyword>
<dbReference type="Pfam" id="PF09335">
    <property type="entry name" value="VTT_dom"/>
    <property type="match status" value="1"/>
</dbReference>
<feature type="transmembrane region" description="Helical" evidence="6">
    <location>
        <begin position="6"/>
        <end position="32"/>
    </location>
</feature>
<comment type="caution">
    <text evidence="8">The sequence shown here is derived from an EMBL/GenBank/DDBJ whole genome shotgun (WGS) entry which is preliminary data.</text>
</comment>
<evidence type="ECO:0000256" key="3">
    <source>
        <dbReference type="ARBA" id="ARBA00022692"/>
    </source>
</evidence>
<keyword evidence="9" id="KW-1185">Reference proteome</keyword>
<dbReference type="PANTHER" id="PTHR12677:SF59">
    <property type="entry name" value="GOLGI APPARATUS MEMBRANE PROTEIN TVP38-RELATED"/>
    <property type="match status" value="1"/>
</dbReference>
<comment type="subcellular location">
    <subcellularLocation>
        <location evidence="1">Cell membrane</location>
        <topology evidence="1">Multi-pass membrane protein</topology>
    </subcellularLocation>
</comment>
<keyword evidence="4 6" id="KW-1133">Transmembrane helix</keyword>
<dbReference type="PANTHER" id="PTHR12677">
    <property type="entry name" value="GOLGI APPARATUS MEMBRANE PROTEIN TVP38-RELATED"/>
    <property type="match status" value="1"/>
</dbReference>
<evidence type="ECO:0000313" key="9">
    <source>
        <dbReference type="Proteomes" id="UP000011575"/>
    </source>
</evidence>
<evidence type="ECO:0000256" key="4">
    <source>
        <dbReference type="ARBA" id="ARBA00022989"/>
    </source>
</evidence>
<keyword evidence="5 6" id="KW-0472">Membrane</keyword>
<dbReference type="STRING" id="1230454.C461_07039"/>
<accession>M0PBC8</accession>
<evidence type="ECO:0000313" key="8">
    <source>
        <dbReference type="EMBL" id="EMA67462.1"/>
    </source>
</evidence>
<dbReference type="InterPro" id="IPR015414">
    <property type="entry name" value="TMEM64"/>
</dbReference>
<sequence>MNRRSLVGGYVVAGVGVAAVAAVALLVSPSFVFGPLEWLAAHPVRFGAALIALAVIRPFLAWPNTLLAVAVGYGYGWTGLPLGVALLTLTALPAYRLARAGRSQARAALPAADRLFDAGERFATATGGVRAVAAMRLFPIPSDAVSVGAGVADVRTRPFLLGTAVGELPWVIVGIAVGVSLDRLAAGGLSAVDPVAIVAMAGIGALLLSGPLYRTFLGEQSGSAA</sequence>
<dbReference type="InterPro" id="IPR032816">
    <property type="entry name" value="VTT_dom"/>
</dbReference>
<feature type="transmembrane region" description="Helical" evidence="6">
    <location>
        <begin position="74"/>
        <end position="95"/>
    </location>
</feature>
<dbReference type="PATRIC" id="fig|1230454.4.peg.1423"/>